<evidence type="ECO:0000313" key="2">
    <source>
        <dbReference type="EMBL" id="RSL18211.1"/>
    </source>
</evidence>
<keyword evidence="3" id="KW-1185">Reference proteome</keyword>
<sequence length="37" mass="4265">MSSSHESAGWLERWWQLLVIVFGLIFVTILVTFSPTI</sequence>
<comment type="caution">
    <text evidence="2">The sequence shown here is derived from an EMBL/GenBank/DDBJ whole genome shotgun (WGS) entry which is preliminary data.</text>
</comment>
<keyword evidence="1" id="KW-1133">Transmembrane helix</keyword>
<reference evidence="2 3" key="1">
    <citation type="submission" date="2018-12" db="EMBL/GenBank/DDBJ databases">
        <title>Sequencing of bacterial isolates from soil warming experiment in Harvard Forest, Massachusetts, USA.</title>
        <authorList>
            <person name="Deangelis K."/>
        </authorList>
    </citation>
    <scope>NUCLEOTIDE SEQUENCE [LARGE SCALE GENOMIC DNA]</scope>
    <source>
        <strain evidence="2 3">EB153</strain>
    </source>
</reference>
<organism evidence="2 3">
    <name type="scientific">Edaphobacter aggregans</name>
    <dbReference type="NCBI Taxonomy" id="570835"/>
    <lineage>
        <taxon>Bacteria</taxon>
        <taxon>Pseudomonadati</taxon>
        <taxon>Acidobacteriota</taxon>
        <taxon>Terriglobia</taxon>
        <taxon>Terriglobales</taxon>
        <taxon>Acidobacteriaceae</taxon>
        <taxon>Edaphobacter</taxon>
    </lineage>
</organism>
<dbReference type="EMBL" id="RSDW01000001">
    <property type="protein sequence ID" value="RSL18211.1"/>
    <property type="molecule type" value="Genomic_DNA"/>
</dbReference>
<feature type="transmembrane region" description="Helical" evidence="1">
    <location>
        <begin position="14"/>
        <end position="33"/>
    </location>
</feature>
<proteinExistence type="predicted"/>
<evidence type="ECO:0000313" key="3">
    <source>
        <dbReference type="Proteomes" id="UP000269669"/>
    </source>
</evidence>
<accession>A0A428MMU6</accession>
<keyword evidence="1" id="KW-0472">Membrane</keyword>
<dbReference type="AlphaFoldDB" id="A0A428MMU6"/>
<evidence type="ECO:0000256" key="1">
    <source>
        <dbReference type="SAM" id="Phobius"/>
    </source>
</evidence>
<protein>
    <submittedName>
        <fullName evidence="2">Uncharacterized protein</fullName>
    </submittedName>
</protein>
<gene>
    <name evidence="2" type="ORF">EDE15_3769</name>
</gene>
<name>A0A428MMU6_9BACT</name>
<dbReference type="Proteomes" id="UP000269669">
    <property type="component" value="Unassembled WGS sequence"/>
</dbReference>
<keyword evidence="1" id="KW-0812">Transmembrane</keyword>